<sequence>MFRANRSSTETVELYHTFGELVSLSDPAQGGRCKMGTPRGASCDGRFISVTGTQCPASVFGRLAGASAP</sequence>
<dbReference type="Proteomes" id="UP000886998">
    <property type="component" value="Unassembled WGS sequence"/>
</dbReference>
<evidence type="ECO:0000313" key="2">
    <source>
        <dbReference type="Proteomes" id="UP000886998"/>
    </source>
</evidence>
<dbReference type="EMBL" id="BMAV01003902">
    <property type="protein sequence ID" value="GFY43857.1"/>
    <property type="molecule type" value="Genomic_DNA"/>
</dbReference>
<keyword evidence="2" id="KW-1185">Reference proteome</keyword>
<name>A0A8X6X0B8_9ARAC</name>
<proteinExistence type="predicted"/>
<reference evidence="1" key="1">
    <citation type="submission" date="2020-08" db="EMBL/GenBank/DDBJ databases">
        <title>Multicomponent nature underlies the extraordinary mechanical properties of spider dragline silk.</title>
        <authorList>
            <person name="Kono N."/>
            <person name="Nakamura H."/>
            <person name="Mori M."/>
            <person name="Yoshida Y."/>
            <person name="Ohtoshi R."/>
            <person name="Malay A.D."/>
            <person name="Moran D.A.P."/>
            <person name="Tomita M."/>
            <person name="Numata K."/>
            <person name="Arakawa K."/>
        </authorList>
    </citation>
    <scope>NUCLEOTIDE SEQUENCE</scope>
</reference>
<organism evidence="1 2">
    <name type="scientific">Trichonephila inaurata madagascariensis</name>
    <dbReference type="NCBI Taxonomy" id="2747483"/>
    <lineage>
        <taxon>Eukaryota</taxon>
        <taxon>Metazoa</taxon>
        <taxon>Ecdysozoa</taxon>
        <taxon>Arthropoda</taxon>
        <taxon>Chelicerata</taxon>
        <taxon>Arachnida</taxon>
        <taxon>Araneae</taxon>
        <taxon>Araneomorphae</taxon>
        <taxon>Entelegynae</taxon>
        <taxon>Araneoidea</taxon>
        <taxon>Nephilidae</taxon>
        <taxon>Trichonephila</taxon>
        <taxon>Trichonephila inaurata</taxon>
    </lineage>
</organism>
<protein>
    <submittedName>
        <fullName evidence="1">Uncharacterized protein</fullName>
    </submittedName>
</protein>
<gene>
    <name evidence="1" type="ORF">TNIN_251981</name>
</gene>
<accession>A0A8X6X0B8</accession>
<dbReference type="AlphaFoldDB" id="A0A8X6X0B8"/>
<dbReference type="OrthoDB" id="10530036at2759"/>
<comment type="caution">
    <text evidence="1">The sequence shown here is derived from an EMBL/GenBank/DDBJ whole genome shotgun (WGS) entry which is preliminary data.</text>
</comment>
<evidence type="ECO:0000313" key="1">
    <source>
        <dbReference type="EMBL" id="GFY43857.1"/>
    </source>
</evidence>